<feature type="transmembrane region" description="Helical" evidence="1">
    <location>
        <begin position="1494"/>
        <end position="1519"/>
    </location>
</feature>
<dbReference type="PANTHER" id="PTHR34730:SF1">
    <property type="entry name" value="PARAQUAT-INDUCIBLE PROTEIN A"/>
    <property type="match status" value="1"/>
</dbReference>
<evidence type="ECO:0000313" key="3">
    <source>
        <dbReference type="EMBL" id="KAL3802519.1"/>
    </source>
</evidence>
<keyword evidence="1" id="KW-0472">Membrane</keyword>
<feature type="transmembrane region" description="Helical" evidence="1">
    <location>
        <begin position="1917"/>
        <end position="1940"/>
    </location>
</feature>
<feature type="chain" id="PRO_5044888220" evidence="2">
    <location>
        <begin position="22"/>
        <end position="2122"/>
    </location>
</feature>
<name>A0ABD3QQN5_9STRA</name>
<protein>
    <submittedName>
        <fullName evidence="3">Uncharacterized protein</fullName>
    </submittedName>
</protein>
<dbReference type="SUPFAM" id="SSF55394">
    <property type="entry name" value="Bactericidal permeability-increasing protein, BPI"/>
    <property type="match status" value="1"/>
</dbReference>
<feature type="transmembrane region" description="Helical" evidence="1">
    <location>
        <begin position="1874"/>
        <end position="1905"/>
    </location>
</feature>
<dbReference type="EMBL" id="JABMIG020000019">
    <property type="protein sequence ID" value="KAL3802519.1"/>
    <property type="molecule type" value="Genomic_DNA"/>
</dbReference>
<dbReference type="Proteomes" id="UP001516023">
    <property type="component" value="Unassembled WGS sequence"/>
</dbReference>
<keyword evidence="1" id="KW-0812">Transmembrane</keyword>
<keyword evidence="2" id="KW-0732">Signal</keyword>
<proteinExistence type="predicted"/>
<keyword evidence="1" id="KW-1133">Transmembrane helix</keyword>
<evidence type="ECO:0000313" key="4">
    <source>
        <dbReference type="Proteomes" id="UP001516023"/>
    </source>
</evidence>
<dbReference type="Gene3D" id="3.15.10.10">
    <property type="entry name" value="Bactericidal permeability-increasing protein, domain 1"/>
    <property type="match status" value="1"/>
</dbReference>
<feature type="transmembrane region" description="Helical" evidence="1">
    <location>
        <begin position="1719"/>
        <end position="1738"/>
    </location>
</feature>
<sequence length="2122" mass="234723">MFDLVNLVSIVFLAILPSSAPYQIQVDEYEWPSLIHGTSMGLVHRKLDSFSTLNNIFSQITLDLPDSTISSNGLDLTITELICSDVQVGDIQVGHTSLSDTTTRVAIHILGLEVTCNFRWSYKWTIFNGSGSGQAVLDPSSLVSVNLDFVSTDYNVFPPKDVNINDCKSELQIGDLDFEGDGLGFIASIINLFEGLLRDRIEGEIDTSICSGLKGLGDGVLDEILVKISTVLEEYINLSIGLDPLLLENSLSILNDDSGHPLYLNFLELQNYAGEWINTALDKLDNFIGGTEPSGELGINTFLRDTLLDADGQFVLDPSDLMNSNTIFQSNDMLTETIMSVESIAVIGLDTFTELDLLNAIGNYTLMNSMTLDNLTFVLGMRAYMKASTQSDAVISAPDSAPIEEFFSVELTLKNIQIDFSVLLAINNKSLGNSPLGQMLNADDIITCIMGAAEQFSFTHLGITVGDVVPPILRGFLDPGIDKIMSKGAIALFDMYEKVLLSAMPAFFQTSVREQLNAYIDDTLRLFNGCEYEGQALNNYIDFRDLFLVPEVAFDLGGSGKSPYGNVINWMYDLVETELFTANEDGFLKINDILVRPFTKFQSGEEGTYHINQTLLELSKSKVDMDIWRAFADKLRLGFYNLRITGLDSFREPFHILKPSNSSGHFLGNQISIGSKNESVDALITMDIEVGGVNSPLATSNTIDLRVSFSSIQLFLDIFAMVEESSFITMPLKDTLNIECWTSMIASSQISSSDVASSSQSSRGLYIQHFDALIEGFKARTSCRSCSNRALEDFDEILQFLDENDFLYNVRLRGISILSELVEGKWMQGVIDSWIQAASYRCPSHPSFRANASSFGVDIPPFKASRQLVDGIIYSGMSTAQIIAIVLAQKQSNREIAAPSIMALDVPKNTTVIDWTNLTNVAGWADMILNEAVTYLGNKRINNDGGQDIGIVNILQSSILNEDGILTIPIIDEGFEAGGVIFSLYNVSLIGLNSFESFDVLNRTGPQGFSNHVFLKELGVSVQMGLSVNEDNASDLNILETITASLILKDVDLKASFFMAMDEDVLMRMKLGSIMKTKNIFFCILSAVLSVGLSEFVMQVGDIDEFSLSGFVTDATNESIEMFTKSVFSRYKAMVIDSIPVFTSTTVRALLHNIFQVLVTEGKSSGSCPDTTGHDTDGSVDFRDLFLSESRAIELGSSGGSPYGDLFRALFSFVEKSTASTGESSLSSINDLISRLTQKDDIYWPGDVFQRDMMISLNGLNAEISFALRDVRLSNLESVGVPVMILQPVKGKRSVLNNSASIGVGPDPFRVSFTLFISGVGEELQVSNEVELGLSLSSVKMLLEILIEMKELSLLNFPLHDIASIDCWLAAVSTPLLDKYGVRVEDKKPFSIDQLEMVVKEAQLDMTCISCSSPILLEMSSFFQSAEGLADTTEVANMLLSYGSSLLRGDFFQNLIDRALNDAAKKCPHSSLYDPGFSSIKYDDLQSAAKTNGAYGFLIAILSVITVMIVLAAAMMITAKFVTRRRHRRWVNQLNRSQVMQLVQEETNELLCQTDLNKRMNALVSSHESVPSILRFGMPIVILGNIALFLSGHLSLGGTVNISGSFAGESFDVQGFFEFSMAKSTIEMWEAGAHSLAILIVIFSGVWPYTKQLMILLLWFLPPSRLSSKRRGQILHWLDVLGKWSMVDVFVLLMSLASFRITVESPSHLKFLPEDLFEIQMMVIPLWGLYANMLAQIVSQISSHVIIYYHRTTVAAAIHSQEIEWNMNTIESHQTCCRKVLCKHHFRLDYEAATDYAVVRTWISRTLIFFFLAIASLVICGCSIPSFSIEIVGILGLAVESMNEFKEAIVYYSVFDLSKLIMDQARYLNTASNYIGLAALSSLLVVTVFLVPLFQAVSLFIEWFVPMDERQRKRNRVVIEILSAWQYMEVYVLSVVIAAWQLGGVSEYMINAYCDSLENFFTAMSFYGILNESDAQCFRVNATVVKASWILVAASVLLSIVNHFVTSASSQMNNDTSFPSQSRFHSDRWLTTKPTLSSTMSENTINEETQDMNVSPVSPRFTDFYSFATTRESQQRETNEMECSESNCLGMPSFEGSGEVETAAAFWDVPLDGVDSDRGLSP</sequence>
<feature type="transmembrane region" description="Helical" evidence="1">
    <location>
        <begin position="1576"/>
        <end position="1596"/>
    </location>
</feature>
<feature type="transmembrane region" description="Helical" evidence="1">
    <location>
        <begin position="1681"/>
        <end position="1699"/>
    </location>
</feature>
<dbReference type="InterPro" id="IPR007498">
    <property type="entry name" value="PqiA-like"/>
</dbReference>
<evidence type="ECO:0000256" key="1">
    <source>
        <dbReference type="SAM" id="Phobius"/>
    </source>
</evidence>
<dbReference type="Pfam" id="PF04403">
    <property type="entry name" value="PqiA"/>
    <property type="match status" value="1"/>
</dbReference>
<feature type="transmembrane region" description="Helical" evidence="1">
    <location>
        <begin position="1807"/>
        <end position="1838"/>
    </location>
</feature>
<reference evidence="3 4" key="1">
    <citation type="journal article" date="2020" name="G3 (Bethesda)">
        <title>Improved Reference Genome for Cyclotella cryptica CCMP332, a Model for Cell Wall Morphogenesis, Salinity Adaptation, and Lipid Production in Diatoms (Bacillariophyta).</title>
        <authorList>
            <person name="Roberts W.R."/>
            <person name="Downey K.M."/>
            <person name="Ruck E.C."/>
            <person name="Traller J.C."/>
            <person name="Alverson A.J."/>
        </authorList>
    </citation>
    <scope>NUCLEOTIDE SEQUENCE [LARGE SCALE GENOMIC DNA]</scope>
    <source>
        <strain evidence="3 4">CCMP332</strain>
    </source>
</reference>
<dbReference type="InterPro" id="IPR017943">
    <property type="entry name" value="Bactericidal_perm-incr_a/b_dom"/>
</dbReference>
<dbReference type="PANTHER" id="PTHR34730">
    <property type="entry name" value="UNNAMED PRODUCT"/>
    <property type="match status" value="1"/>
</dbReference>
<comment type="caution">
    <text evidence="3">The sequence shown here is derived from an EMBL/GenBank/DDBJ whole genome shotgun (WGS) entry which is preliminary data.</text>
</comment>
<accession>A0ABD3QQN5</accession>
<feature type="transmembrane region" description="Helical" evidence="1">
    <location>
        <begin position="1636"/>
        <end position="1661"/>
    </location>
</feature>
<gene>
    <name evidence="3" type="ORF">HJC23_012538</name>
</gene>
<keyword evidence="4" id="KW-1185">Reference proteome</keyword>
<evidence type="ECO:0000256" key="2">
    <source>
        <dbReference type="SAM" id="SignalP"/>
    </source>
</evidence>
<feature type="signal peptide" evidence="2">
    <location>
        <begin position="1"/>
        <end position="21"/>
    </location>
</feature>
<organism evidence="3 4">
    <name type="scientific">Cyclotella cryptica</name>
    <dbReference type="NCBI Taxonomy" id="29204"/>
    <lineage>
        <taxon>Eukaryota</taxon>
        <taxon>Sar</taxon>
        <taxon>Stramenopiles</taxon>
        <taxon>Ochrophyta</taxon>
        <taxon>Bacillariophyta</taxon>
        <taxon>Coscinodiscophyceae</taxon>
        <taxon>Thalassiosirophycidae</taxon>
        <taxon>Stephanodiscales</taxon>
        <taxon>Stephanodiscaceae</taxon>
        <taxon>Cyclotella</taxon>
    </lineage>
</organism>